<protein>
    <submittedName>
        <fullName evidence="1">Uncharacterized protein</fullName>
    </submittedName>
</protein>
<evidence type="ECO:0000313" key="1">
    <source>
        <dbReference type="EMBL" id="WLQ43647.1"/>
    </source>
</evidence>
<name>A0ABY9IBW2_9ACTN</name>
<reference evidence="1 2" key="1">
    <citation type="submission" date="2023-03" db="EMBL/GenBank/DDBJ databases">
        <title>Isolation and description of six Streptomyces strains from soil environments, able to metabolize different microbial glucans.</title>
        <authorList>
            <person name="Widen T."/>
            <person name="Larsbrink J."/>
        </authorList>
    </citation>
    <scope>NUCLEOTIDE SEQUENCE [LARGE SCALE GENOMIC DNA]</scope>
    <source>
        <strain evidence="1 2">Mut2</strain>
    </source>
</reference>
<evidence type="ECO:0000313" key="2">
    <source>
        <dbReference type="Proteomes" id="UP001229952"/>
    </source>
</evidence>
<dbReference type="RefSeq" id="WP_306091124.1">
    <property type="nucleotide sequence ID" value="NZ_CP120992.1"/>
</dbReference>
<gene>
    <name evidence="1" type="ORF">P8A22_29230</name>
</gene>
<dbReference type="EMBL" id="CP120992">
    <property type="protein sequence ID" value="WLQ43647.1"/>
    <property type="molecule type" value="Genomic_DNA"/>
</dbReference>
<sequence length="152" mass="16130">MVRPSVPFHSTTPAMAAEMFGRCRRRARNAWTTSGPWVQRRVRITAEQFTAQPLDPPFIFGRVEPAPWDAVAGDLLVRALVGGSGTDARRSWARVQRIRGDLGPILAGVVHTAGDSVAAVFVMLGTVAVVGAAVAGTLAEETADRPLGESSP</sequence>
<accession>A0ABY9IBW2</accession>
<organism evidence="1 2">
    <name type="scientific">Streptomyces laculatispora</name>
    <dbReference type="NCBI Taxonomy" id="887464"/>
    <lineage>
        <taxon>Bacteria</taxon>
        <taxon>Bacillati</taxon>
        <taxon>Actinomycetota</taxon>
        <taxon>Actinomycetes</taxon>
        <taxon>Kitasatosporales</taxon>
        <taxon>Streptomycetaceae</taxon>
        <taxon>Streptomyces</taxon>
    </lineage>
</organism>
<keyword evidence="2" id="KW-1185">Reference proteome</keyword>
<dbReference type="Proteomes" id="UP001229952">
    <property type="component" value="Chromosome"/>
</dbReference>
<proteinExistence type="predicted"/>